<reference evidence="1" key="1">
    <citation type="submission" date="2014-11" db="EMBL/GenBank/DDBJ databases">
        <authorList>
            <person name="Amaro Gonzalez C."/>
        </authorList>
    </citation>
    <scope>NUCLEOTIDE SEQUENCE</scope>
</reference>
<organism evidence="1">
    <name type="scientific">Anguilla anguilla</name>
    <name type="common">European freshwater eel</name>
    <name type="synonym">Muraena anguilla</name>
    <dbReference type="NCBI Taxonomy" id="7936"/>
    <lineage>
        <taxon>Eukaryota</taxon>
        <taxon>Metazoa</taxon>
        <taxon>Chordata</taxon>
        <taxon>Craniata</taxon>
        <taxon>Vertebrata</taxon>
        <taxon>Euteleostomi</taxon>
        <taxon>Actinopterygii</taxon>
        <taxon>Neopterygii</taxon>
        <taxon>Teleostei</taxon>
        <taxon>Anguilliformes</taxon>
        <taxon>Anguillidae</taxon>
        <taxon>Anguilla</taxon>
    </lineage>
</organism>
<name>A0A0E9PIP7_ANGAN</name>
<evidence type="ECO:0000313" key="1">
    <source>
        <dbReference type="EMBL" id="JAH04481.1"/>
    </source>
</evidence>
<dbReference type="EMBL" id="GBXM01104096">
    <property type="protein sequence ID" value="JAH04481.1"/>
    <property type="molecule type" value="Transcribed_RNA"/>
</dbReference>
<accession>A0A0E9PIP7</accession>
<dbReference type="AlphaFoldDB" id="A0A0E9PIP7"/>
<reference evidence="1" key="2">
    <citation type="journal article" date="2015" name="Fish Shellfish Immunol.">
        <title>Early steps in the European eel (Anguilla anguilla)-Vibrio vulnificus interaction in the gills: Role of the RtxA13 toxin.</title>
        <authorList>
            <person name="Callol A."/>
            <person name="Pajuelo D."/>
            <person name="Ebbesson L."/>
            <person name="Teles M."/>
            <person name="MacKenzie S."/>
            <person name="Amaro C."/>
        </authorList>
    </citation>
    <scope>NUCLEOTIDE SEQUENCE</scope>
</reference>
<protein>
    <submittedName>
        <fullName evidence="1">Uncharacterized protein</fullName>
    </submittedName>
</protein>
<proteinExistence type="predicted"/>
<sequence>MLCGCTHTGIQRQTRLISGRACPSLYHSGNTIIHLTDF</sequence>